<dbReference type="EMBL" id="AESD01000712">
    <property type="protein sequence ID" value="EHJ10505.1"/>
    <property type="molecule type" value="Genomic_DNA"/>
</dbReference>
<evidence type="ECO:0000313" key="8">
    <source>
        <dbReference type="Proteomes" id="UP000003477"/>
    </source>
</evidence>
<feature type="transmembrane region" description="Helical" evidence="6">
    <location>
        <begin position="7"/>
        <end position="25"/>
    </location>
</feature>
<dbReference type="RefSeq" id="WP_007312572.1">
    <property type="nucleotide sequence ID" value="NZ_AESD01000712.1"/>
</dbReference>
<dbReference type="Proteomes" id="UP000003477">
    <property type="component" value="Unassembled WGS sequence"/>
</dbReference>
<keyword evidence="5 6" id="KW-0472">Membrane</keyword>
<dbReference type="Pfam" id="PF01925">
    <property type="entry name" value="TauE"/>
    <property type="match status" value="1"/>
</dbReference>
<feature type="transmembrane region" description="Helical" evidence="6">
    <location>
        <begin position="75"/>
        <end position="93"/>
    </location>
</feature>
<gene>
    <name evidence="7" type="ORF">CWATWH0003_4744</name>
</gene>
<proteinExistence type="inferred from homology"/>
<evidence type="ECO:0000256" key="3">
    <source>
        <dbReference type="ARBA" id="ARBA00022692"/>
    </source>
</evidence>
<dbReference type="AlphaFoldDB" id="G5JBC8"/>
<comment type="subcellular location">
    <subcellularLocation>
        <location evidence="6">Cell membrane</location>
        <topology evidence="6">Multi-pass membrane protein</topology>
    </subcellularLocation>
    <subcellularLocation>
        <location evidence="1">Membrane</location>
        <topology evidence="1">Multi-pass membrane protein</topology>
    </subcellularLocation>
</comment>
<feature type="transmembrane region" description="Helical" evidence="6">
    <location>
        <begin position="31"/>
        <end position="54"/>
    </location>
</feature>
<dbReference type="PANTHER" id="PTHR43701">
    <property type="entry name" value="MEMBRANE TRANSPORTER PROTEIN MJ0441-RELATED"/>
    <property type="match status" value="1"/>
</dbReference>
<comment type="caution">
    <text evidence="7">The sequence shown here is derived from an EMBL/GenBank/DDBJ whole genome shotgun (WGS) entry which is preliminary data.</text>
</comment>
<comment type="similarity">
    <text evidence="2 6">Belongs to the 4-toluene sulfonate uptake permease (TSUP) (TC 2.A.102) family.</text>
</comment>
<accession>G5JBC8</accession>
<evidence type="ECO:0000256" key="6">
    <source>
        <dbReference type="RuleBase" id="RU363041"/>
    </source>
</evidence>
<dbReference type="PATRIC" id="fig|423471.3.peg.4442"/>
<feature type="transmembrane region" description="Helical" evidence="6">
    <location>
        <begin position="207"/>
        <end position="226"/>
    </location>
</feature>
<protein>
    <recommendedName>
        <fullName evidence="6">Probable membrane transporter protein</fullName>
    </recommendedName>
</protein>
<sequence>MDLWHLLFLGSGGFVSGIIAGILGIGGGTLLVPLIVTLGYLPIEAIATSSLAILMTAMFGSFQNWSLGHLQLKKVIYLAIPAGLTAQLGVLVANKIAPYLLLAGFGLLLLLNVTLISLRKSLAHKQHPNSAPKPTTQSSVQQTTARLTTGGTAGFIAGLFGLGGGVIMVPLQVILLGENIKAAIQTSLGVIVITAIFACGSHAMSGNVLLAEGICLGIGGLFGVQLSTRFLPKLPENMVIFLFRGFMGLLAGYMFVKAWHSYLAT</sequence>
<evidence type="ECO:0000256" key="1">
    <source>
        <dbReference type="ARBA" id="ARBA00004141"/>
    </source>
</evidence>
<feature type="transmembrane region" description="Helical" evidence="6">
    <location>
        <begin position="99"/>
        <end position="118"/>
    </location>
</feature>
<dbReference type="PANTHER" id="PTHR43701:SF2">
    <property type="entry name" value="MEMBRANE TRANSPORTER PROTEIN YJNA-RELATED"/>
    <property type="match status" value="1"/>
</dbReference>
<keyword evidence="6" id="KW-1003">Cell membrane</keyword>
<feature type="transmembrane region" description="Helical" evidence="6">
    <location>
        <begin position="155"/>
        <end position="176"/>
    </location>
</feature>
<dbReference type="GeneID" id="88768127"/>
<keyword evidence="4 6" id="KW-1133">Transmembrane helix</keyword>
<organism evidence="7 8">
    <name type="scientific">Crocosphaera watsonii WH 0003</name>
    <dbReference type="NCBI Taxonomy" id="423471"/>
    <lineage>
        <taxon>Bacteria</taxon>
        <taxon>Bacillati</taxon>
        <taxon>Cyanobacteriota</taxon>
        <taxon>Cyanophyceae</taxon>
        <taxon>Oscillatoriophycideae</taxon>
        <taxon>Chroococcales</taxon>
        <taxon>Aphanothecaceae</taxon>
        <taxon>Crocosphaera</taxon>
    </lineage>
</organism>
<evidence type="ECO:0000313" key="7">
    <source>
        <dbReference type="EMBL" id="EHJ10505.1"/>
    </source>
</evidence>
<dbReference type="GO" id="GO:0005886">
    <property type="term" value="C:plasma membrane"/>
    <property type="evidence" value="ECO:0007669"/>
    <property type="project" value="UniProtKB-SubCell"/>
</dbReference>
<reference evidence="7 8" key="1">
    <citation type="journal article" date="2011" name="Front. Microbiol.">
        <title>Two Strains of Crocosphaera watsonii with Highly Conserved Genomes are Distinguished by Strain-Specific Features.</title>
        <authorList>
            <person name="Bench S.R."/>
            <person name="Ilikchyan I.N."/>
            <person name="Tripp H.J."/>
            <person name="Zehr J.P."/>
        </authorList>
    </citation>
    <scope>NUCLEOTIDE SEQUENCE [LARGE SCALE GENOMIC DNA]</scope>
    <source>
        <strain evidence="7 8">WH 0003</strain>
    </source>
</reference>
<evidence type="ECO:0000256" key="2">
    <source>
        <dbReference type="ARBA" id="ARBA00009142"/>
    </source>
</evidence>
<feature type="transmembrane region" description="Helical" evidence="6">
    <location>
        <begin position="182"/>
        <end position="200"/>
    </location>
</feature>
<evidence type="ECO:0000256" key="4">
    <source>
        <dbReference type="ARBA" id="ARBA00022989"/>
    </source>
</evidence>
<dbReference type="InterPro" id="IPR002781">
    <property type="entry name" value="TM_pro_TauE-like"/>
</dbReference>
<keyword evidence="3 6" id="KW-0812">Transmembrane</keyword>
<feature type="transmembrane region" description="Helical" evidence="6">
    <location>
        <begin position="238"/>
        <end position="256"/>
    </location>
</feature>
<evidence type="ECO:0000256" key="5">
    <source>
        <dbReference type="ARBA" id="ARBA00023136"/>
    </source>
</evidence>
<name>G5JBC8_CROWT</name>
<dbReference type="InterPro" id="IPR051598">
    <property type="entry name" value="TSUP/Inactive_protease-like"/>
</dbReference>